<dbReference type="EMBL" id="JAPYKO010000010">
    <property type="protein sequence ID" value="MEI9403560.1"/>
    <property type="molecule type" value="Genomic_DNA"/>
</dbReference>
<keyword evidence="2" id="KW-1185">Reference proteome</keyword>
<evidence type="ECO:0000313" key="1">
    <source>
        <dbReference type="EMBL" id="MEI9403560.1"/>
    </source>
</evidence>
<evidence type="ECO:0000313" key="2">
    <source>
        <dbReference type="Proteomes" id="UP001366503"/>
    </source>
</evidence>
<comment type="caution">
    <text evidence="1">The sequence shown here is derived from an EMBL/GenBank/DDBJ whole genome shotgun (WGS) entry which is preliminary data.</text>
</comment>
<protein>
    <recommendedName>
        <fullName evidence="3">Phage tail tape measure protein</fullName>
    </recommendedName>
</protein>
<gene>
    <name evidence="1" type="ORF">O7A05_15495</name>
</gene>
<reference evidence="1 2" key="1">
    <citation type="submission" date="2022-12" db="EMBL/GenBank/DDBJ databases">
        <authorList>
            <person name="Muema E."/>
        </authorList>
    </citation>
    <scope>NUCLEOTIDE SEQUENCE [LARGE SCALE GENOMIC DNA]</scope>
    <source>
        <strain evidence="2">1330</strain>
    </source>
</reference>
<organism evidence="1 2">
    <name type="scientific">Mesorhizobium argentiipisi</name>
    <dbReference type="NCBI Taxonomy" id="3015175"/>
    <lineage>
        <taxon>Bacteria</taxon>
        <taxon>Pseudomonadati</taxon>
        <taxon>Pseudomonadota</taxon>
        <taxon>Alphaproteobacteria</taxon>
        <taxon>Hyphomicrobiales</taxon>
        <taxon>Phyllobacteriaceae</taxon>
        <taxon>Mesorhizobium</taxon>
    </lineage>
</organism>
<accession>A0ABU8KDN4</accession>
<evidence type="ECO:0008006" key="3">
    <source>
        <dbReference type="Google" id="ProtNLM"/>
    </source>
</evidence>
<name>A0ABU8KDN4_9HYPH</name>
<proteinExistence type="predicted"/>
<dbReference type="Proteomes" id="UP001366503">
    <property type="component" value="Unassembled WGS sequence"/>
</dbReference>
<sequence>MGTFSKQVQKTANEAAAGGKKIGGSFGQAGQDIVKGLGYTTQVFKDLNIEVTRFGDNSKASGDKAKSGAAKMKTGFDDLGISVKNADGSLKTNEQLLVEVATAFQRLPDGAFKSSVALKLFGEAGAKLIPLLDQGAAGIEEFKARAAELGIVFTDDQIKAAAKFNDALNELQKAIGGVLRGIGLIFVPAFTTGANAFRDLILRNRAAVLDFANNALARAKVLVADFFAALSGRDSDVTSNRWILTLRDGIVGFGEDVSRVITGLVIPAFEKIRAGADLAAKAINALSGAGLTGGELLVTFAIARAAGAIQLIIQAGAVAIKSLSALSTFLLANPWVAALTAVAAGITIWVTRTDAATAALQRHEGLVEGVAGAYAKASNNVKNMTDEIRNGLIIQQRAALQDLVPAFEAELKRLRDLAAAPAKENPFSQALRDFAAGGSLDAYLKAVKEIGAANPELNAAADAFVHLTDKATELQTKIKPSADFLDLLTHKITDAQFQARQAGAGFQALGTDAAAGLDKTGAAADGADTKVKNLDHTIQVFRGGGAGGSISKETFDVVDGVARRADQSKAALDGVATSAQAAGDHVRTVAQEVANSVKAVPDAIKPDAASRAVDSVVSDVQKIKPAADEAATGLKAALNPDDGVGGGLNSAVETAVDGVITDVQKMPDAASEAVGGLNSALSDIDTSGAEQAATNLAQPFQALPGVFSGIFSGLSALVQGGFGNLSSVISSLAAQIRTEIASIISALQAAVAQAQQLRAQASGSSDSGGGHGGFAGGGYVRGAGGPKSDSILAWLSNGEYIMTAEAVQRIGVDALNAWNYGRDILSGLRGFRMGGVVDNVSRSLAIPRFAGGGLAVAAASSPQQENTSGKTVLVKMDFGLGPRDVIDLIAPDYVAYQLQKVSLKAARASAGRSPRRGT</sequence>